<dbReference type="AlphaFoldDB" id="A0A6N3DGG0"/>
<sequence>MKVNSVQSLLGIWVAVLGLSSCAASRRGAYDMRPENRAALYQERKASPHYRMDNEHTFPVYKDPYTVKSPEGLMLFDRWYYELYRAKEATYVTATYRCPESWWFFNFNSGWAIIDNKRGDRYMLREVEYYPTDTCFWIKDSRDKFVRFVLVFPPLPKKVKTVDFFIPSGESRFNFDGSEKHMSGLRVEDLRPKHRIPQGEVIR</sequence>
<protein>
    <recommendedName>
        <fullName evidence="2">Lipoprotein</fullName>
    </recommendedName>
</protein>
<gene>
    <name evidence="1" type="ORF">PCLFYP37_02294</name>
</gene>
<organism evidence="1">
    <name type="scientific">Paraprevotella clara</name>
    <dbReference type="NCBI Taxonomy" id="454154"/>
    <lineage>
        <taxon>Bacteria</taxon>
        <taxon>Pseudomonadati</taxon>
        <taxon>Bacteroidota</taxon>
        <taxon>Bacteroidia</taxon>
        <taxon>Bacteroidales</taxon>
        <taxon>Prevotellaceae</taxon>
        <taxon>Paraprevotella</taxon>
    </lineage>
</organism>
<dbReference type="PROSITE" id="PS51257">
    <property type="entry name" value="PROKAR_LIPOPROTEIN"/>
    <property type="match status" value="1"/>
</dbReference>
<reference evidence="1" key="1">
    <citation type="submission" date="2019-11" db="EMBL/GenBank/DDBJ databases">
        <authorList>
            <person name="Feng L."/>
        </authorList>
    </citation>
    <scope>NUCLEOTIDE SEQUENCE</scope>
    <source>
        <strain evidence="1">PclaraLFYP37</strain>
    </source>
</reference>
<evidence type="ECO:0000313" key="1">
    <source>
        <dbReference type="EMBL" id="VYU24613.1"/>
    </source>
</evidence>
<proteinExistence type="predicted"/>
<name>A0A6N3DGG0_9BACT</name>
<evidence type="ECO:0008006" key="2">
    <source>
        <dbReference type="Google" id="ProtNLM"/>
    </source>
</evidence>
<dbReference type="RefSeq" id="WP_412442702.1">
    <property type="nucleotide sequence ID" value="NZ_CACRUT010000015.1"/>
</dbReference>
<dbReference type="EMBL" id="CACRUT010000015">
    <property type="protein sequence ID" value="VYU24613.1"/>
    <property type="molecule type" value="Genomic_DNA"/>
</dbReference>
<accession>A0A6N3DGG0</accession>